<accession>A0AAE1KQF6</accession>
<gene>
    <name evidence="1" type="ORF">Pcinc_016994</name>
</gene>
<reference evidence="1" key="1">
    <citation type="submission" date="2023-10" db="EMBL/GenBank/DDBJ databases">
        <title>Genome assemblies of two species of porcelain crab, Petrolisthes cinctipes and Petrolisthes manimaculis (Anomura: Porcellanidae).</title>
        <authorList>
            <person name="Angst P."/>
        </authorList>
    </citation>
    <scope>NUCLEOTIDE SEQUENCE</scope>
    <source>
        <strain evidence="1">PB745_01</strain>
        <tissue evidence="1">Gill</tissue>
    </source>
</reference>
<organism evidence="1 2">
    <name type="scientific">Petrolisthes cinctipes</name>
    <name type="common">Flat porcelain crab</name>
    <dbReference type="NCBI Taxonomy" id="88211"/>
    <lineage>
        <taxon>Eukaryota</taxon>
        <taxon>Metazoa</taxon>
        <taxon>Ecdysozoa</taxon>
        <taxon>Arthropoda</taxon>
        <taxon>Crustacea</taxon>
        <taxon>Multicrustacea</taxon>
        <taxon>Malacostraca</taxon>
        <taxon>Eumalacostraca</taxon>
        <taxon>Eucarida</taxon>
        <taxon>Decapoda</taxon>
        <taxon>Pleocyemata</taxon>
        <taxon>Anomura</taxon>
        <taxon>Galatheoidea</taxon>
        <taxon>Porcellanidae</taxon>
        <taxon>Petrolisthes</taxon>
    </lineage>
</organism>
<proteinExistence type="predicted"/>
<dbReference type="Proteomes" id="UP001286313">
    <property type="component" value="Unassembled WGS sequence"/>
</dbReference>
<dbReference type="Gene3D" id="3.40.190.10">
    <property type="entry name" value="Periplasmic binding protein-like II"/>
    <property type="match status" value="1"/>
</dbReference>
<dbReference type="EMBL" id="JAWQEG010001559">
    <property type="protein sequence ID" value="KAK3878410.1"/>
    <property type="molecule type" value="Genomic_DNA"/>
</dbReference>
<comment type="caution">
    <text evidence="1">The sequence shown here is derived from an EMBL/GenBank/DDBJ whole genome shotgun (WGS) entry which is preliminary data.</text>
</comment>
<dbReference type="AlphaFoldDB" id="A0AAE1KQF6"/>
<name>A0AAE1KQF6_PETCI</name>
<evidence type="ECO:0000313" key="2">
    <source>
        <dbReference type="Proteomes" id="UP001286313"/>
    </source>
</evidence>
<protein>
    <submittedName>
        <fullName evidence="1">Uncharacterized protein</fullName>
    </submittedName>
</protein>
<keyword evidence="2" id="KW-1185">Reference proteome</keyword>
<sequence>MAEIGEWQEAAGRAREVANTKYIFSGAMTQVASFLAQSMNFTYIIERPPDGSFGTRLADGRTTGMVGMVSRKMDDEYHGTNQRMALLNPP</sequence>
<evidence type="ECO:0000313" key="1">
    <source>
        <dbReference type="EMBL" id="KAK3878410.1"/>
    </source>
</evidence>